<evidence type="ECO:0000313" key="2">
    <source>
        <dbReference type="EMBL" id="KAG2264793.1"/>
    </source>
</evidence>
<dbReference type="EMBL" id="JAAMPC010000014">
    <property type="protein sequence ID" value="KAG2264793.1"/>
    <property type="molecule type" value="Genomic_DNA"/>
</dbReference>
<proteinExistence type="predicted"/>
<protein>
    <recommendedName>
        <fullName evidence="1">THO1-MOS11 C-terminal domain-containing protein</fullName>
    </recommendedName>
</protein>
<reference evidence="2 3" key="1">
    <citation type="submission" date="2020-02" db="EMBL/GenBank/DDBJ databases">
        <authorList>
            <person name="Ma Q."/>
            <person name="Huang Y."/>
            <person name="Song X."/>
            <person name="Pei D."/>
        </authorList>
    </citation>
    <scope>NUCLEOTIDE SEQUENCE [LARGE SCALE GENOMIC DNA]</scope>
    <source>
        <strain evidence="2">Sxm20200214</strain>
        <tissue evidence="2">Leaf</tissue>
    </source>
</reference>
<organism evidence="2 3">
    <name type="scientific">Brassica carinata</name>
    <name type="common">Ethiopian mustard</name>
    <name type="synonym">Abyssinian cabbage</name>
    <dbReference type="NCBI Taxonomy" id="52824"/>
    <lineage>
        <taxon>Eukaryota</taxon>
        <taxon>Viridiplantae</taxon>
        <taxon>Streptophyta</taxon>
        <taxon>Embryophyta</taxon>
        <taxon>Tracheophyta</taxon>
        <taxon>Spermatophyta</taxon>
        <taxon>Magnoliopsida</taxon>
        <taxon>eudicotyledons</taxon>
        <taxon>Gunneridae</taxon>
        <taxon>Pentapetalae</taxon>
        <taxon>rosids</taxon>
        <taxon>malvids</taxon>
        <taxon>Brassicales</taxon>
        <taxon>Brassicaceae</taxon>
        <taxon>Brassiceae</taxon>
        <taxon>Brassica</taxon>
    </lineage>
</organism>
<accession>A0A8X7Q890</accession>
<evidence type="ECO:0000313" key="3">
    <source>
        <dbReference type="Proteomes" id="UP000886595"/>
    </source>
</evidence>
<dbReference type="PANTHER" id="PTHR46999">
    <property type="entry name" value="ALPHA-GLUCAN WATER DIKINASE 1, CHLOROPLASTIC-RELATED"/>
    <property type="match status" value="1"/>
</dbReference>
<sequence>MNIKEEFMAQKWINGVVAMKRFPLRNPIADFFTLVEEQGRIETKKIRRAERFGVSVKLTEEEKRNSQAERFGTVAAVKCSEGTKKSLMHRFNIATELTERCIDEGEGGCIGIMVWMKFMAARHLTWNKNYNVKPREISEALERFTNLMEKIYLQQPYKREIVRLTMALVGRGGQGDVGQRIRDEILVIQRNNHCKSGMMEEWHQKLHNNSSADDVIICEVQVTIL</sequence>
<dbReference type="OrthoDB" id="1631518at2759"/>
<dbReference type="Proteomes" id="UP000886595">
    <property type="component" value="Unassembled WGS sequence"/>
</dbReference>
<dbReference type="Pfam" id="PF18592">
    <property type="entry name" value="Tho1_MOS11_C"/>
    <property type="match status" value="1"/>
</dbReference>
<dbReference type="PANTHER" id="PTHR46999:SF4">
    <property type="entry name" value="ALPHA-GLUCAN WATER DIKINASE 2"/>
    <property type="match status" value="1"/>
</dbReference>
<comment type="caution">
    <text evidence="2">The sequence shown here is derived from an EMBL/GenBank/DDBJ whole genome shotgun (WGS) entry which is preliminary data.</text>
</comment>
<dbReference type="InterPro" id="IPR040746">
    <property type="entry name" value="THO1_MOS11_C"/>
</dbReference>
<evidence type="ECO:0000259" key="1">
    <source>
        <dbReference type="Pfam" id="PF18592"/>
    </source>
</evidence>
<feature type="domain" description="THO1-MOS11 C-terminal" evidence="1">
    <location>
        <begin position="43"/>
        <end position="72"/>
    </location>
</feature>
<dbReference type="AlphaFoldDB" id="A0A8X7Q890"/>
<keyword evidence="3" id="KW-1185">Reference proteome</keyword>
<gene>
    <name evidence="2" type="ORF">Bca52824_071872</name>
</gene>
<name>A0A8X7Q890_BRACI</name>